<dbReference type="Pfam" id="PF25043">
    <property type="entry name" value="DUF7788"/>
    <property type="match status" value="1"/>
</dbReference>
<dbReference type="PANTHER" id="PTHR31373">
    <property type="entry name" value="OS06G0652100 PROTEIN"/>
    <property type="match status" value="1"/>
</dbReference>
<sequence length="503" mass="57526">MSSFLEKLKTEDNKALTFNGENGYKSTLNDILDLSTEIGNSRFLDNDILFDKLINAQNEDELLYAKLVFYARDIRQGGGDKTLGRFGLVTIYKDIDLSKIPLLVTLIAEYGSFKDVMYLLATPIQDEDKELALCQYLNSLLNLDDNNEQAGLLAKYMPTETTKDHAMKAVYRKFMKYVDITPKEYRKRNTRIRKKLDIVETKLTEKRYEDIDYSHVPSQANLKYRDAFIRNDKERYADYLEKVDSGEEKINSGTLAPYQIVDKVRYSNNSSLNTLWNNIPAPTNNGLEILPVIDVSGSMYGLPMDVAVSLGIFLSEHNKGQFKDHFITFSNEPELKKIKGNTIRDKVSSVESSNWGMNTDLEKTFDLILKTAINNDLTQEELPKSLLIISDMQFDEATTGGFFASDVPKPDDTFFEKMKHKFKQHGYKLPFIVFWNVGYGNTKPVVKTTKNTILVSGFSQNIFNSICNLDLDDLEKYTPLKALLEILESDRYKAIEGLYQTTD</sequence>
<dbReference type="Proteomes" id="UP001432173">
    <property type="component" value="Segment"/>
</dbReference>
<evidence type="ECO:0000313" key="3">
    <source>
        <dbReference type="EMBL" id="WRW34461.1"/>
    </source>
</evidence>
<dbReference type="InterPro" id="IPR036465">
    <property type="entry name" value="vWFA_dom_sf"/>
</dbReference>
<protein>
    <submittedName>
        <fullName evidence="3">Uncharacterized protein</fullName>
    </submittedName>
</protein>
<feature type="domain" description="DUF7788" evidence="2">
    <location>
        <begin position="290"/>
        <end position="464"/>
    </location>
</feature>
<dbReference type="InterPro" id="IPR011205">
    <property type="entry name" value="UCP015417_vWA"/>
</dbReference>
<evidence type="ECO:0000313" key="4">
    <source>
        <dbReference type="Proteomes" id="UP001432173"/>
    </source>
</evidence>
<dbReference type="InterPro" id="IPR056690">
    <property type="entry name" value="DUF7788"/>
</dbReference>
<gene>
    <name evidence="3" type="ORF">CF9_0004</name>
</gene>
<feature type="domain" description="DUF2828" evidence="1">
    <location>
        <begin position="173"/>
        <end position="269"/>
    </location>
</feature>
<accession>A0AAX4J6S7</accession>
<dbReference type="Pfam" id="PF11443">
    <property type="entry name" value="DUF2828"/>
    <property type="match status" value="1"/>
</dbReference>
<dbReference type="PANTHER" id="PTHR31373:SF27">
    <property type="entry name" value="TROVE DOMAIN-CONTAINING PROTEIN"/>
    <property type="match status" value="1"/>
</dbReference>
<organism evidence="3 4">
    <name type="scientific">Staphylococcus phage CF9</name>
    <dbReference type="NCBI Taxonomy" id="3113741"/>
    <lineage>
        <taxon>Viruses</taxon>
        <taxon>Duplodnaviria</taxon>
        <taxon>Heunggongvirae</taxon>
        <taxon>Uroviricota</taxon>
        <taxon>Caudoviricetes</taxon>
        <taxon>Sextaecvirus</taxon>
    </lineage>
</organism>
<reference evidence="3" key="1">
    <citation type="submission" date="2023-12" db="EMBL/GenBank/DDBJ databases">
        <title>Isolation and Characterisation of Novel Lytic Bacteriophages for therapeutic applications in Prosthetic Joint Infections.</title>
        <authorList>
            <person name="Burton N."/>
            <person name="Melo L.D.R."/>
            <person name="Pearce B."/>
            <person name="Tadesse M.D."/>
            <person name="Vryonis E."/>
            <person name="Sagona A."/>
        </authorList>
    </citation>
    <scope>NUCLEOTIDE SEQUENCE</scope>
</reference>
<dbReference type="EMBL" id="PP034389">
    <property type="protein sequence ID" value="WRW34461.1"/>
    <property type="molecule type" value="Genomic_DNA"/>
</dbReference>
<evidence type="ECO:0000259" key="1">
    <source>
        <dbReference type="Pfam" id="PF11443"/>
    </source>
</evidence>
<dbReference type="Gene3D" id="3.40.50.410">
    <property type="entry name" value="von Willebrand factor, type A domain"/>
    <property type="match status" value="1"/>
</dbReference>
<evidence type="ECO:0000259" key="2">
    <source>
        <dbReference type="Pfam" id="PF25043"/>
    </source>
</evidence>
<proteinExistence type="predicted"/>
<dbReference type="InterPro" id="IPR058580">
    <property type="entry name" value="DUF2828"/>
</dbReference>
<name>A0AAX4J6S7_9CAUD</name>
<dbReference type="SUPFAM" id="SSF53300">
    <property type="entry name" value="vWA-like"/>
    <property type="match status" value="1"/>
</dbReference>